<evidence type="ECO:0000313" key="3">
    <source>
        <dbReference type="Proteomes" id="UP001152049"/>
    </source>
</evidence>
<dbReference type="EMBL" id="JAOQAZ010000012">
    <property type="protein sequence ID" value="KAJ4261492.1"/>
    <property type="molecule type" value="Genomic_DNA"/>
</dbReference>
<comment type="caution">
    <text evidence="2">The sequence shown here is derived from an EMBL/GenBank/DDBJ whole genome shotgun (WGS) entry which is preliminary data.</text>
</comment>
<evidence type="ECO:0000256" key="1">
    <source>
        <dbReference type="SAM" id="MobiDB-lite"/>
    </source>
</evidence>
<reference evidence="2" key="1">
    <citation type="submission" date="2022-09" db="EMBL/GenBank/DDBJ databases">
        <title>Fusarium specimens isolated from Avocado Roots.</title>
        <authorList>
            <person name="Stajich J."/>
            <person name="Roper C."/>
            <person name="Heimlech-Rivalta G."/>
        </authorList>
    </citation>
    <scope>NUCLEOTIDE SEQUENCE</scope>
    <source>
        <strain evidence="2">CF00136</strain>
    </source>
</reference>
<sequence>MSHTELQGDVQHIDLLVDPRIEQLAATADAVIATTSDVTSMDESMRNTATELPKGFF</sequence>
<proteinExistence type="predicted"/>
<dbReference type="AlphaFoldDB" id="A0A9W8RYF8"/>
<evidence type="ECO:0000313" key="2">
    <source>
        <dbReference type="EMBL" id="KAJ4261492.1"/>
    </source>
</evidence>
<accession>A0A9W8RYF8</accession>
<organism evidence="2 3">
    <name type="scientific">Fusarium torreyae</name>
    <dbReference type="NCBI Taxonomy" id="1237075"/>
    <lineage>
        <taxon>Eukaryota</taxon>
        <taxon>Fungi</taxon>
        <taxon>Dikarya</taxon>
        <taxon>Ascomycota</taxon>
        <taxon>Pezizomycotina</taxon>
        <taxon>Sordariomycetes</taxon>
        <taxon>Hypocreomycetidae</taxon>
        <taxon>Hypocreales</taxon>
        <taxon>Nectriaceae</taxon>
        <taxon>Fusarium</taxon>
    </lineage>
</organism>
<gene>
    <name evidence="2" type="ORF">NW762_006917</name>
</gene>
<protein>
    <submittedName>
        <fullName evidence="2">Uncharacterized protein</fullName>
    </submittedName>
</protein>
<keyword evidence="3" id="KW-1185">Reference proteome</keyword>
<feature type="region of interest" description="Disordered" evidence="1">
    <location>
        <begin position="37"/>
        <end position="57"/>
    </location>
</feature>
<feature type="compositionally biased region" description="Polar residues" evidence="1">
    <location>
        <begin position="37"/>
        <end position="50"/>
    </location>
</feature>
<name>A0A9W8RYF8_9HYPO</name>
<dbReference type="Proteomes" id="UP001152049">
    <property type="component" value="Unassembled WGS sequence"/>
</dbReference>